<protein>
    <submittedName>
        <fullName evidence="1">Uncharacterized protein</fullName>
    </submittedName>
</protein>
<organism evidence="1 2">
    <name type="scientific">Paracoccus yeei</name>
    <dbReference type="NCBI Taxonomy" id="147645"/>
    <lineage>
        <taxon>Bacteria</taxon>
        <taxon>Pseudomonadati</taxon>
        <taxon>Pseudomonadota</taxon>
        <taxon>Alphaproteobacteria</taxon>
        <taxon>Rhodobacterales</taxon>
        <taxon>Paracoccaceae</taxon>
        <taxon>Paracoccus</taxon>
    </lineage>
</organism>
<evidence type="ECO:0000313" key="2">
    <source>
        <dbReference type="Proteomes" id="UP000272010"/>
    </source>
</evidence>
<dbReference type="EMBL" id="CP031078">
    <property type="protein sequence ID" value="AYF02861.1"/>
    <property type="molecule type" value="Genomic_DNA"/>
</dbReference>
<dbReference type="Proteomes" id="UP000272010">
    <property type="component" value="Chromosome"/>
</dbReference>
<accession>A0A386UQE7</accession>
<sequence length="39" mass="4348">MSVEGGTMAFLDALTRHKQLFERLPALQVTITNALCKSR</sequence>
<dbReference type="AlphaFoldDB" id="A0A386UQE7"/>
<reference evidence="2" key="1">
    <citation type="submission" date="2018-07" db="EMBL/GenBank/DDBJ databases">
        <title>Genome Structure of the Opportunistic Pathogen Paracoccus yeei (Alphaproteobacteria) and Identification of Putative Virulence Factors.</title>
        <authorList>
            <person name="Lasek R."/>
            <person name="Szuplewska M."/>
            <person name="Mitura M."/>
            <person name="Decewicz P."/>
            <person name="Chmielowska C."/>
            <person name="Pawlot A."/>
            <person name="Sentkowska D."/>
            <person name="Czarnecki J."/>
            <person name="Bartosik D."/>
        </authorList>
    </citation>
    <scope>NUCLEOTIDE SEQUENCE [LARGE SCALE GENOMIC DNA]</scope>
    <source>
        <strain evidence="2">CCUG 32053</strain>
    </source>
</reference>
<gene>
    <name evidence="1" type="ORF">PY32053_03287</name>
</gene>
<evidence type="ECO:0000313" key="1">
    <source>
        <dbReference type="EMBL" id="AYF02861.1"/>
    </source>
</evidence>
<proteinExistence type="predicted"/>
<name>A0A386UQE7_9RHOB</name>